<feature type="non-terminal residue" evidence="1">
    <location>
        <position position="1"/>
    </location>
</feature>
<dbReference type="AlphaFoldDB" id="A0A813G4G9"/>
<keyword evidence="2" id="KW-1185">Reference proteome</keyword>
<accession>A0A813G4G9</accession>
<dbReference type="OrthoDB" id="414442at2759"/>
<evidence type="ECO:0000313" key="2">
    <source>
        <dbReference type="Proteomes" id="UP000654075"/>
    </source>
</evidence>
<protein>
    <submittedName>
        <fullName evidence="1">Uncharacterized protein</fullName>
    </submittedName>
</protein>
<dbReference type="EMBL" id="CAJNNV010027761">
    <property type="protein sequence ID" value="CAE8621494.1"/>
    <property type="molecule type" value="Genomic_DNA"/>
</dbReference>
<feature type="non-terminal residue" evidence="1">
    <location>
        <position position="417"/>
    </location>
</feature>
<sequence>KPVLAFALQGRLAYLLPEKGKLQVMNFDGQREQVQSPTPVLGTAGFTALDVSASAVCLGCEDGSLLVCRSRSATSAAELWAPVPRPAELGASGGHLGVASVCLGMNEDYAIVCFKDATHGVVHLESGRYVALRAGHAGPVRSIAMAPRLHLPECISNRLLEADRVLASRALAFLTISDGPSGSGFIAWPKQGAPSRGSLDNVVGPRASVQGVRDDLLLDSFMPKGPAAPGLTRPSLTAVAFHPAACLASDGSSSGAYSLLAGASDGSLQLLEAEDTSRAVSPGLGAEALDWRATRVRPLSREAAGSSLASLLGQGGFSDPDVSCSFLAFSRSGQFALASFTSGAAEMLQFPILDRVLLLQSAQQPVSRNPSSTGAEVHKSFFVWQPTQAQRAYDRNLYLVCHTASPREVILYEIYPM</sequence>
<comment type="caution">
    <text evidence="1">The sequence shown here is derived from an EMBL/GenBank/DDBJ whole genome shotgun (WGS) entry which is preliminary data.</text>
</comment>
<gene>
    <name evidence="1" type="ORF">PGLA1383_LOCUS39015</name>
</gene>
<reference evidence="1" key="1">
    <citation type="submission" date="2021-02" db="EMBL/GenBank/DDBJ databases">
        <authorList>
            <person name="Dougan E. K."/>
            <person name="Rhodes N."/>
            <person name="Thang M."/>
            <person name="Chan C."/>
        </authorList>
    </citation>
    <scope>NUCLEOTIDE SEQUENCE</scope>
</reference>
<dbReference type="SUPFAM" id="SSF50978">
    <property type="entry name" value="WD40 repeat-like"/>
    <property type="match status" value="1"/>
</dbReference>
<evidence type="ECO:0000313" key="1">
    <source>
        <dbReference type="EMBL" id="CAE8621494.1"/>
    </source>
</evidence>
<dbReference type="InterPro" id="IPR036322">
    <property type="entry name" value="WD40_repeat_dom_sf"/>
</dbReference>
<name>A0A813G4G9_POLGL</name>
<organism evidence="1 2">
    <name type="scientific">Polarella glacialis</name>
    <name type="common">Dinoflagellate</name>
    <dbReference type="NCBI Taxonomy" id="89957"/>
    <lineage>
        <taxon>Eukaryota</taxon>
        <taxon>Sar</taxon>
        <taxon>Alveolata</taxon>
        <taxon>Dinophyceae</taxon>
        <taxon>Suessiales</taxon>
        <taxon>Suessiaceae</taxon>
        <taxon>Polarella</taxon>
    </lineage>
</organism>
<proteinExistence type="predicted"/>
<dbReference type="Proteomes" id="UP000654075">
    <property type="component" value="Unassembled WGS sequence"/>
</dbReference>